<dbReference type="SMART" id="SM00895">
    <property type="entry name" value="FCD"/>
    <property type="match status" value="1"/>
</dbReference>
<dbReference type="PANTHER" id="PTHR43537">
    <property type="entry name" value="TRANSCRIPTIONAL REGULATOR, GNTR FAMILY"/>
    <property type="match status" value="1"/>
</dbReference>
<evidence type="ECO:0000256" key="1">
    <source>
        <dbReference type="ARBA" id="ARBA00023015"/>
    </source>
</evidence>
<keyword evidence="3" id="KW-0804">Transcription</keyword>
<dbReference type="PROSITE" id="PS50949">
    <property type="entry name" value="HTH_GNTR"/>
    <property type="match status" value="1"/>
</dbReference>
<dbReference type="InterPro" id="IPR008920">
    <property type="entry name" value="TF_FadR/GntR_C"/>
</dbReference>
<name>A0A4Y8R5Z4_9MICO</name>
<organism evidence="6 7">
    <name type="scientific">Cellulosimicrobium funkei</name>
    <dbReference type="NCBI Taxonomy" id="264251"/>
    <lineage>
        <taxon>Bacteria</taxon>
        <taxon>Bacillati</taxon>
        <taxon>Actinomycetota</taxon>
        <taxon>Actinomycetes</taxon>
        <taxon>Micrococcales</taxon>
        <taxon>Promicromonosporaceae</taxon>
        <taxon>Cellulosimicrobium</taxon>
    </lineage>
</organism>
<keyword evidence="2" id="KW-0238">DNA-binding</keyword>
<dbReference type="Gene3D" id="1.10.10.10">
    <property type="entry name" value="Winged helix-like DNA-binding domain superfamily/Winged helix DNA-binding domain"/>
    <property type="match status" value="1"/>
</dbReference>
<dbReference type="SUPFAM" id="SSF46785">
    <property type="entry name" value="Winged helix' DNA-binding domain"/>
    <property type="match status" value="1"/>
</dbReference>
<evidence type="ECO:0000256" key="2">
    <source>
        <dbReference type="ARBA" id="ARBA00023125"/>
    </source>
</evidence>
<dbReference type="AlphaFoldDB" id="A0A4Y8R5Z4"/>
<dbReference type="Gene3D" id="1.20.120.530">
    <property type="entry name" value="GntR ligand-binding domain-like"/>
    <property type="match status" value="1"/>
</dbReference>
<sequence>MARSSPRGGTVPEPDATLPTSGIVRQRRLSDQVADAIRDDILARELQPGDRLPSERELCESYGVSRTVVREAVRALTAKGIVTATPGSGLSVGRTSIDDVGQMLQMFLHHGPNVPYLQLHEVRATLEVAVAGIAAERIDDAALTGLADLVDQLPGHADDIVAASKNDYAFHRGLAVATGNDFFVMLYDVLGEGLMETRVATFSYDPRRIDVVTRAHRAIVDNLDAHRADGARAAMLDHLTEVRETWVRHQDGASA</sequence>
<comment type="caution">
    <text evidence="6">The sequence shown here is derived from an EMBL/GenBank/DDBJ whole genome shotgun (WGS) entry which is preliminary data.</text>
</comment>
<evidence type="ECO:0000256" key="4">
    <source>
        <dbReference type="SAM" id="MobiDB-lite"/>
    </source>
</evidence>
<dbReference type="Pfam" id="PF00392">
    <property type="entry name" value="GntR"/>
    <property type="match status" value="1"/>
</dbReference>
<keyword evidence="1" id="KW-0805">Transcription regulation</keyword>
<dbReference type="InterPro" id="IPR011711">
    <property type="entry name" value="GntR_C"/>
</dbReference>
<dbReference type="PRINTS" id="PR00035">
    <property type="entry name" value="HTHGNTR"/>
</dbReference>
<dbReference type="InterPro" id="IPR036388">
    <property type="entry name" value="WH-like_DNA-bd_sf"/>
</dbReference>
<dbReference type="InterPro" id="IPR000524">
    <property type="entry name" value="Tscrpt_reg_HTH_GntR"/>
</dbReference>
<dbReference type="Pfam" id="PF07729">
    <property type="entry name" value="FCD"/>
    <property type="match status" value="1"/>
</dbReference>
<reference evidence="6 7" key="1">
    <citation type="submission" date="2019-03" db="EMBL/GenBank/DDBJ databases">
        <title>Cellulosimicrobium funkei JCM14302 Assembly.</title>
        <authorList>
            <person name="Dou T."/>
        </authorList>
    </citation>
    <scope>NUCLEOTIDE SEQUENCE [LARGE SCALE GENOMIC DNA]</scope>
    <source>
        <strain evidence="6 7">JCM 14302</strain>
    </source>
</reference>
<gene>
    <name evidence="6" type="ORF">E1O70_02240</name>
</gene>
<dbReference type="GO" id="GO:0003700">
    <property type="term" value="F:DNA-binding transcription factor activity"/>
    <property type="evidence" value="ECO:0007669"/>
    <property type="project" value="InterPro"/>
</dbReference>
<dbReference type="CDD" id="cd07377">
    <property type="entry name" value="WHTH_GntR"/>
    <property type="match status" value="1"/>
</dbReference>
<evidence type="ECO:0000256" key="3">
    <source>
        <dbReference type="ARBA" id="ARBA00023163"/>
    </source>
</evidence>
<dbReference type="SUPFAM" id="SSF48008">
    <property type="entry name" value="GntR ligand-binding domain-like"/>
    <property type="match status" value="1"/>
</dbReference>
<evidence type="ECO:0000313" key="7">
    <source>
        <dbReference type="Proteomes" id="UP000298003"/>
    </source>
</evidence>
<protein>
    <submittedName>
        <fullName evidence="6">FadR family transcriptional regulator</fullName>
    </submittedName>
</protein>
<evidence type="ECO:0000259" key="5">
    <source>
        <dbReference type="PROSITE" id="PS50949"/>
    </source>
</evidence>
<dbReference type="PANTHER" id="PTHR43537:SF5">
    <property type="entry name" value="UXU OPERON TRANSCRIPTIONAL REGULATOR"/>
    <property type="match status" value="1"/>
</dbReference>
<feature type="region of interest" description="Disordered" evidence="4">
    <location>
        <begin position="1"/>
        <end position="25"/>
    </location>
</feature>
<proteinExistence type="predicted"/>
<keyword evidence="7" id="KW-1185">Reference proteome</keyword>
<dbReference type="SMART" id="SM00345">
    <property type="entry name" value="HTH_GNTR"/>
    <property type="match status" value="1"/>
</dbReference>
<evidence type="ECO:0000313" key="6">
    <source>
        <dbReference type="EMBL" id="TFF17022.1"/>
    </source>
</evidence>
<accession>A0A4Y8R5Z4</accession>
<dbReference type="GO" id="GO:0003677">
    <property type="term" value="F:DNA binding"/>
    <property type="evidence" value="ECO:0007669"/>
    <property type="project" value="UniProtKB-KW"/>
</dbReference>
<dbReference type="InterPro" id="IPR036390">
    <property type="entry name" value="WH_DNA-bd_sf"/>
</dbReference>
<dbReference type="Proteomes" id="UP000298003">
    <property type="component" value="Unassembled WGS sequence"/>
</dbReference>
<dbReference type="EMBL" id="SOZH01000002">
    <property type="protein sequence ID" value="TFF17022.1"/>
    <property type="molecule type" value="Genomic_DNA"/>
</dbReference>
<feature type="domain" description="HTH gntR-type" evidence="5">
    <location>
        <begin position="27"/>
        <end position="95"/>
    </location>
</feature>